<evidence type="ECO:0000256" key="2">
    <source>
        <dbReference type="ARBA" id="ARBA00023002"/>
    </source>
</evidence>
<dbReference type="OrthoDB" id="9804774at2"/>
<dbReference type="EMBL" id="AJLO02000024">
    <property type="protein sequence ID" value="KOE99048.1"/>
    <property type="molecule type" value="Genomic_DNA"/>
</dbReference>
<dbReference type="RefSeq" id="WP_010483729.1">
    <property type="nucleotide sequence ID" value="NZ_AJLO02000024.1"/>
</dbReference>
<dbReference type="Proteomes" id="UP000036890">
    <property type="component" value="Unassembled WGS sequence"/>
</dbReference>
<name>A0A0L8A9K4_9GAMM</name>
<evidence type="ECO:0000313" key="3">
    <source>
        <dbReference type="EMBL" id="KOE99048.1"/>
    </source>
</evidence>
<keyword evidence="2" id="KW-0560">Oxidoreductase</keyword>
<dbReference type="PANTHER" id="PTHR45024">
    <property type="entry name" value="DEHYDROGENASES, SHORT CHAIN"/>
    <property type="match status" value="1"/>
</dbReference>
<dbReference type="InterPro" id="IPR051687">
    <property type="entry name" value="Peroxisomal_Beta-Oxidation"/>
</dbReference>
<accession>A0A0L8A9K4</accession>
<proteinExistence type="inferred from homology"/>
<dbReference type="Pfam" id="PF00106">
    <property type="entry name" value="adh_short"/>
    <property type="match status" value="1"/>
</dbReference>
<dbReference type="InterPro" id="IPR002347">
    <property type="entry name" value="SDR_fam"/>
</dbReference>
<reference evidence="3 4" key="1">
    <citation type="journal article" date="2012" name="J. Bacteriol.">
        <title>Genome sequence of a novel nicotine-degrading strain, Pseudomonas geniculata N1.</title>
        <authorList>
            <person name="Tang H."/>
            <person name="Yu H."/>
            <person name="Tai C."/>
            <person name="Huang K."/>
            <person name="Liu Y."/>
            <person name="Wang L."/>
            <person name="Yao Y."/>
            <person name="Wu G."/>
            <person name="Xu P."/>
        </authorList>
    </citation>
    <scope>NUCLEOTIDE SEQUENCE [LARGE SCALE GENOMIC DNA]</scope>
    <source>
        <strain evidence="3 4">N1</strain>
    </source>
</reference>
<dbReference type="GO" id="GO:0016491">
    <property type="term" value="F:oxidoreductase activity"/>
    <property type="evidence" value="ECO:0007669"/>
    <property type="project" value="UniProtKB-KW"/>
</dbReference>
<comment type="caution">
    <text evidence="3">The sequence shown here is derived from an EMBL/GenBank/DDBJ whole genome shotgun (WGS) entry which is preliminary data.</text>
</comment>
<sequence>MKPISRISFEGQVGLVTGAAGGLGLAYSRLLAERGAHVVMHDVGAGTDGCGHDPQRIQRSVQALQAQGHSVQAVSGRIDHRAGCGALLQDLLHQHGRIDFLIHNAGWVEYQALEVITDEALDRMLCLAAKTPLWLAQAVWPAMRAAGGGRIVITTSDRALYPQYAQRGLSAYAMGKLAALGLVNVLALEGAEHGIVVNAVSPVAKTRMWGIEGEPDELHPDAVAQGVAYLASTRCQEGGWALRASNGQFHALRLQDAAHVAYPRDLRAVSADSIESVALQWPAIARASVDQRG</sequence>
<comment type="similarity">
    <text evidence="1">Belongs to the short-chain dehydrogenases/reductases (SDR) family.</text>
</comment>
<dbReference type="PROSITE" id="PS00061">
    <property type="entry name" value="ADH_SHORT"/>
    <property type="match status" value="1"/>
</dbReference>
<gene>
    <name evidence="3" type="ORF">W7K_11695</name>
</gene>
<dbReference type="SUPFAM" id="SSF51735">
    <property type="entry name" value="NAD(P)-binding Rossmann-fold domains"/>
    <property type="match status" value="1"/>
</dbReference>
<organism evidence="3 4">
    <name type="scientific">Stenotrophomonas geniculata N1</name>
    <dbReference type="NCBI Taxonomy" id="1167641"/>
    <lineage>
        <taxon>Bacteria</taxon>
        <taxon>Pseudomonadati</taxon>
        <taxon>Pseudomonadota</taxon>
        <taxon>Gammaproteobacteria</taxon>
        <taxon>Lysobacterales</taxon>
        <taxon>Lysobacteraceae</taxon>
        <taxon>Stenotrophomonas</taxon>
    </lineage>
</organism>
<dbReference type="InterPro" id="IPR020904">
    <property type="entry name" value="Sc_DH/Rdtase_CS"/>
</dbReference>
<protein>
    <submittedName>
        <fullName evidence="3">Short-chain dehydrogenase</fullName>
    </submittedName>
</protein>
<dbReference type="PANTHER" id="PTHR45024:SF2">
    <property type="entry name" value="SCP2 DOMAIN-CONTAINING PROTEIN"/>
    <property type="match status" value="1"/>
</dbReference>
<dbReference type="Gene3D" id="3.40.50.720">
    <property type="entry name" value="NAD(P)-binding Rossmann-like Domain"/>
    <property type="match status" value="1"/>
</dbReference>
<evidence type="ECO:0000256" key="1">
    <source>
        <dbReference type="ARBA" id="ARBA00006484"/>
    </source>
</evidence>
<evidence type="ECO:0000313" key="4">
    <source>
        <dbReference type="Proteomes" id="UP000036890"/>
    </source>
</evidence>
<dbReference type="PRINTS" id="PR00081">
    <property type="entry name" value="GDHRDH"/>
</dbReference>
<dbReference type="InterPro" id="IPR036291">
    <property type="entry name" value="NAD(P)-bd_dom_sf"/>
</dbReference>
<dbReference type="AlphaFoldDB" id="A0A0L8A9K4"/>